<keyword evidence="3" id="KW-1185">Reference proteome</keyword>
<dbReference type="Gramene" id="Al_scaffold_0004_356">
    <property type="protein sequence ID" value="Al_scaffold_0004_356"/>
    <property type="gene ID" value="Al_scaffold_0004_356"/>
</dbReference>
<feature type="compositionally biased region" description="Basic and acidic residues" evidence="1">
    <location>
        <begin position="1"/>
        <end position="14"/>
    </location>
</feature>
<dbReference type="HOGENOM" id="CLU_2797407_0_0_1"/>
<name>D7LG35_ARALL</name>
<gene>
    <name evidence="2" type="ORF">ARALYDRAFT_667637</name>
</gene>
<sequence length="68" mass="7466">MKLSPEKVTRKILDLSDGSSGGGNNDKGLTNNLCLDGNELVEVHERGDKEMNMSEDKGKAIFGLHKYM</sequence>
<dbReference type="EMBL" id="GL348716">
    <property type="protein sequence ID" value="EFH56791.1"/>
    <property type="molecule type" value="Genomic_DNA"/>
</dbReference>
<feature type="region of interest" description="Disordered" evidence="1">
    <location>
        <begin position="1"/>
        <end position="31"/>
    </location>
</feature>
<dbReference type="AlphaFoldDB" id="D7LG35"/>
<evidence type="ECO:0000313" key="3">
    <source>
        <dbReference type="Proteomes" id="UP000008694"/>
    </source>
</evidence>
<evidence type="ECO:0000256" key="1">
    <source>
        <dbReference type="SAM" id="MobiDB-lite"/>
    </source>
</evidence>
<proteinExistence type="predicted"/>
<organism evidence="3">
    <name type="scientific">Arabidopsis lyrata subsp. lyrata</name>
    <name type="common">Lyre-leaved rock-cress</name>
    <dbReference type="NCBI Taxonomy" id="81972"/>
    <lineage>
        <taxon>Eukaryota</taxon>
        <taxon>Viridiplantae</taxon>
        <taxon>Streptophyta</taxon>
        <taxon>Embryophyta</taxon>
        <taxon>Tracheophyta</taxon>
        <taxon>Spermatophyta</taxon>
        <taxon>Magnoliopsida</taxon>
        <taxon>eudicotyledons</taxon>
        <taxon>Gunneridae</taxon>
        <taxon>Pentapetalae</taxon>
        <taxon>rosids</taxon>
        <taxon>malvids</taxon>
        <taxon>Brassicales</taxon>
        <taxon>Brassicaceae</taxon>
        <taxon>Camelineae</taxon>
        <taxon>Arabidopsis</taxon>
    </lineage>
</organism>
<evidence type="ECO:0000313" key="2">
    <source>
        <dbReference type="EMBL" id="EFH56791.1"/>
    </source>
</evidence>
<dbReference type="STRING" id="81972.D7LG35"/>
<protein>
    <submittedName>
        <fullName evidence="2">Predicted protein</fullName>
    </submittedName>
</protein>
<accession>D7LG35</accession>
<reference evidence="3" key="1">
    <citation type="journal article" date="2011" name="Nat. Genet.">
        <title>The Arabidopsis lyrata genome sequence and the basis of rapid genome size change.</title>
        <authorList>
            <person name="Hu T.T."/>
            <person name="Pattyn P."/>
            <person name="Bakker E.G."/>
            <person name="Cao J."/>
            <person name="Cheng J.-F."/>
            <person name="Clark R.M."/>
            <person name="Fahlgren N."/>
            <person name="Fawcett J.A."/>
            <person name="Grimwood J."/>
            <person name="Gundlach H."/>
            <person name="Haberer G."/>
            <person name="Hollister J.D."/>
            <person name="Ossowski S."/>
            <person name="Ottilar R.P."/>
            <person name="Salamov A.A."/>
            <person name="Schneeberger K."/>
            <person name="Spannagl M."/>
            <person name="Wang X."/>
            <person name="Yang L."/>
            <person name="Nasrallah M.E."/>
            <person name="Bergelson J."/>
            <person name="Carrington J.C."/>
            <person name="Gaut B.S."/>
            <person name="Schmutz J."/>
            <person name="Mayer K.F.X."/>
            <person name="Van de Peer Y."/>
            <person name="Grigoriev I.V."/>
            <person name="Nordborg M."/>
            <person name="Weigel D."/>
            <person name="Guo Y.-L."/>
        </authorList>
    </citation>
    <scope>NUCLEOTIDE SEQUENCE [LARGE SCALE GENOMIC DNA]</scope>
    <source>
        <strain evidence="3">cv. MN47</strain>
    </source>
</reference>
<dbReference type="Proteomes" id="UP000008694">
    <property type="component" value="Unassembled WGS sequence"/>
</dbReference>